<dbReference type="PANTHER" id="PTHR10724">
    <property type="entry name" value="30S RIBOSOMAL PROTEIN S1"/>
    <property type="match status" value="1"/>
</dbReference>
<sequence>MDNTPAPSSGQVTVSDGIQGAQDLATAAPQPDPQTADSTAQQAGPEPVKRPKQKKKIITLAVGDRRDGTVTRVTDRQGAWVDIGTGKEGFLHKSQFLPYLRYNKEKLEAFQPSRHLKRGDRIHVWIHKLNRETNKIDLTLIRPDYKSIKNLKVGEKRHAVVKAVIDAAAFCDIGSDKDGFLPVSRLSQERVQDIHAVVKVGDEFDVWVTEISMPKEKGSKWQIAVSKLSPDVKLISDLRRGARINGTVKGFNDRGALLDVGVGVDAFMSMDEIDHHHVVNADDELEVGQEVEVMILMVSSRRRRLDVSRRRLLDAPDDEEIEDPFGTNDAPPMNAMELAFMKAQQGQGSRKGRKGRKRKDQLSDTEQLDIITRTLQSGD</sequence>
<gene>
    <name evidence="6" type="ORF">F4Y08_16530</name>
</gene>
<dbReference type="SMART" id="SM00316">
    <property type="entry name" value="S1"/>
    <property type="match status" value="3"/>
</dbReference>
<name>A0A6B1DXF2_9CHLR</name>
<accession>A0A6B1DXF2</accession>
<evidence type="ECO:0000256" key="1">
    <source>
        <dbReference type="ARBA" id="ARBA00006767"/>
    </source>
</evidence>
<evidence type="ECO:0000256" key="4">
    <source>
        <dbReference type="SAM" id="MobiDB-lite"/>
    </source>
</evidence>
<dbReference type="GO" id="GO:0003735">
    <property type="term" value="F:structural constituent of ribosome"/>
    <property type="evidence" value="ECO:0007669"/>
    <property type="project" value="TreeGrafter"/>
</dbReference>
<reference evidence="6" key="1">
    <citation type="submission" date="2019-09" db="EMBL/GenBank/DDBJ databases">
        <title>Characterisation of the sponge microbiome using genome-centric metagenomics.</title>
        <authorList>
            <person name="Engelberts J.P."/>
            <person name="Robbins S.J."/>
            <person name="De Goeij J.M."/>
            <person name="Aranda M."/>
            <person name="Bell S.C."/>
            <person name="Webster N.S."/>
        </authorList>
    </citation>
    <scope>NUCLEOTIDE SEQUENCE</scope>
    <source>
        <strain evidence="6">SB0662_bin_9</strain>
    </source>
</reference>
<proteinExistence type="inferred from homology"/>
<dbReference type="PANTHER" id="PTHR10724:SF7">
    <property type="entry name" value="SMALL RIBOSOMAL SUBUNIT PROTEIN BS1C"/>
    <property type="match status" value="1"/>
</dbReference>
<comment type="similarity">
    <text evidence="1">Belongs to the bacterial ribosomal protein bS1 family.</text>
</comment>
<feature type="compositionally biased region" description="Low complexity" evidence="4">
    <location>
        <begin position="21"/>
        <end position="37"/>
    </location>
</feature>
<keyword evidence="2 6" id="KW-0689">Ribosomal protein</keyword>
<feature type="region of interest" description="Disordered" evidence="4">
    <location>
        <begin position="1"/>
        <end position="54"/>
    </location>
</feature>
<feature type="compositionally biased region" description="Polar residues" evidence="4">
    <location>
        <begin position="1"/>
        <end position="16"/>
    </location>
</feature>
<protein>
    <submittedName>
        <fullName evidence="6">30S ribosomal protein S1</fullName>
    </submittedName>
</protein>
<evidence type="ECO:0000259" key="5">
    <source>
        <dbReference type="PROSITE" id="PS50126"/>
    </source>
</evidence>
<evidence type="ECO:0000256" key="2">
    <source>
        <dbReference type="ARBA" id="ARBA00022980"/>
    </source>
</evidence>
<feature type="compositionally biased region" description="Basic residues" evidence="4">
    <location>
        <begin position="350"/>
        <end position="359"/>
    </location>
</feature>
<dbReference type="Gene3D" id="2.40.50.140">
    <property type="entry name" value="Nucleic acid-binding proteins"/>
    <property type="match status" value="3"/>
</dbReference>
<dbReference type="AlphaFoldDB" id="A0A6B1DXF2"/>
<dbReference type="InterPro" id="IPR050437">
    <property type="entry name" value="Ribos_protein_bS1-like"/>
</dbReference>
<dbReference type="GO" id="GO:0006412">
    <property type="term" value="P:translation"/>
    <property type="evidence" value="ECO:0007669"/>
    <property type="project" value="TreeGrafter"/>
</dbReference>
<dbReference type="PROSITE" id="PS50126">
    <property type="entry name" value="S1"/>
    <property type="match status" value="3"/>
</dbReference>
<feature type="domain" description="S1 motif" evidence="5">
    <location>
        <begin position="63"/>
        <end position="141"/>
    </location>
</feature>
<evidence type="ECO:0000313" key="6">
    <source>
        <dbReference type="EMBL" id="MYD91908.1"/>
    </source>
</evidence>
<dbReference type="InterPro" id="IPR003029">
    <property type="entry name" value="S1_domain"/>
</dbReference>
<organism evidence="6">
    <name type="scientific">Caldilineaceae bacterium SB0662_bin_9</name>
    <dbReference type="NCBI Taxonomy" id="2605258"/>
    <lineage>
        <taxon>Bacteria</taxon>
        <taxon>Bacillati</taxon>
        <taxon>Chloroflexota</taxon>
        <taxon>Caldilineae</taxon>
        <taxon>Caldilineales</taxon>
        <taxon>Caldilineaceae</taxon>
    </lineage>
</organism>
<dbReference type="GO" id="GO:1990904">
    <property type="term" value="C:ribonucleoprotein complex"/>
    <property type="evidence" value="ECO:0007669"/>
    <property type="project" value="UniProtKB-KW"/>
</dbReference>
<dbReference type="EMBL" id="VXPY01000121">
    <property type="protein sequence ID" value="MYD91908.1"/>
    <property type="molecule type" value="Genomic_DNA"/>
</dbReference>
<feature type="domain" description="S1 motif" evidence="5">
    <location>
        <begin position="241"/>
        <end position="310"/>
    </location>
</feature>
<dbReference type="GO" id="GO:0003729">
    <property type="term" value="F:mRNA binding"/>
    <property type="evidence" value="ECO:0007669"/>
    <property type="project" value="TreeGrafter"/>
</dbReference>
<dbReference type="InterPro" id="IPR012340">
    <property type="entry name" value="NA-bd_OB-fold"/>
</dbReference>
<keyword evidence="3" id="KW-0687">Ribonucleoprotein</keyword>
<dbReference type="Pfam" id="PF00575">
    <property type="entry name" value="S1"/>
    <property type="match status" value="3"/>
</dbReference>
<dbReference type="GO" id="GO:0005840">
    <property type="term" value="C:ribosome"/>
    <property type="evidence" value="ECO:0007669"/>
    <property type="project" value="UniProtKB-KW"/>
</dbReference>
<feature type="region of interest" description="Disordered" evidence="4">
    <location>
        <begin position="341"/>
        <end position="379"/>
    </location>
</feature>
<dbReference type="SUPFAM" id="SSF50249">
    <property type="entry name" value="Nucleic acid-binding proteins"/>
    <property type="match status" value="3"/>
</dbReference>
<evidence type="ECO:0000256" key="3">
    <source>
        <dbReference type="ARBA" id="ARBA00023274"/>
    </source>
</evidence>
<feature type="domain" description="S1 motif" evidence="5">
    <location>
        <begin position="154"/>
        <end position="228"/>
    </location>
</feature>
<comment type="caution">
    <text evidence="6">The sequence shown here is derived from an EMBL/GenBank/DDBJ whole genome shotgun (WGS) entry which is preliminary data.</text>
</comment>